<feature type="compositionally biased region" description="Low complexity" evidence="1">
    <location>
        <begin position="18"/>
        <end position="32"/>
    </location>
</feature>
<proteinExistence type="predicted"/>
<dbReference type="AlphaFoldDB" id="A0A5J4YNH6"/>
<protein>
    <recommendedName>
        <fullName evidence="4">BspA family leucine-rich repeat surface protein</fullName>
    </recommendedName>
</protein>
<evidence type="ECO:0000313" key="3">
    <source>
        <dbReference type="Proteomes" id="UP000324585"/>
    </source>
</evidence>
<accession>A0A5J4YNH6</accession>
<dbReference type="Proteomes" id="UP000324585">
    <property type="component" value="Unassembled WGS sequence"/>
</dbReference>
<dbReference type="InterPro" id="IPR011889">
    <property type="entry name" value="Liste_lipo_26"/>
</dbReference>
<dbReference type="EMBL" id="VRMN01000008">
    <property type="protein sequence ID" value="KAA8493081.1"/>
    <property type="molecule type" value="Genomic_DNA"/>
</dbReference>
<sequence>MGHWGWFQTLQGPSHAWPSPRRVSVGSPSVRRNPARDTRKSEETQEMVLEYEDVSDVLLEFSALPVDVVLDFRDGTVTAYTSLGEFMHTNGSQGEYRVVISGSLGGIKFKDELTTVASWGQLGLGTLEEAFLDMSSLKDVPADLPSTVTDLSAMFGRFSASVPGEVESWDDSKVTNMNYMFALSSFNGDIGSWDVSSVTDMGLMFFFAPFNRDIGSWNTSSVTDMSDMFIATPFNQDIGEWNVSSVTTMESMFASTSSFNQDISNWDVSSVTKMGSMFANAASFR</sequence>
<name>A0A5J4YNH6_PORPP</name>
<evidence type="ECO:0000313" key="2">
    <source>
        <dbReference type="EMBL" id="KAA8493081.1"/>
    </source>
</evidence>
<feature type="region of interest" description="Disordered" evidence="1">
    <location>
        <begin position="15"/>
        <end position="44"/>
    </location>
</feature>
<reference evidence="3" key="1">
    <citation type="journal article" date="2019" name="Nat. Commun.">
        <title>Expansion of phycobilisome linker gene families in mesophilic red algae.</title>
        <authorList>
            <person name="Lee J."/>
            <person name="Kim D."/>
            <person name="Bhattacharya D."/>
            <person name="Yoon H.S."/>
        </authorList>
    </citation>
    <scope>NUCLEOTIDE SEQUENCE [LARGE SCALE GENOMIC DNA]</scope>
    <source>
        <strain evidence="3">CCMP 1328</strain>
    </source>
</reference>
<keyword evidence="3" id="KW-1185">Reference proteome</keyword>
<evidence type="ECO:0000256" key="1">
    <source>
        <dbReference type="SAM" id="MobiDB-lite"/>
    </source>
</evidence>
<dbReference type="InterPro" id="IPR005046">
    <property type="entry name" value="DUF285"/>
</dbReference>
<gene>
    <name evidence="2" type="ORF">FVE85_9353</name>
</gene>
<feature type="compositionally biased region" description="Basic and acidic residues" evidence="1">
    <location>
        <begin position="34"/>
        <end position="43"/>
    </location>
</feature>
<dbReference type="Pfam" id="PF03382">
    <property type="entry name" value="DUF285"/>
    <property type="match status" value="2"/>
</dbReference>
<dbReference type="OrthoDB" id="198852at2759"/>
<comment type="caution">
    <text evidence="2">The sequence shown here is derived from an EMBL/GenBank/DDBJ whole genome shotgun (WGS) entry which is preliminary data.</text>
</comment>
<organism evidence="2 3">
    <name type="scientific">Porphyridium purpureum</name>
    <name type="common">Red alga</name>
    <name type="synonym">Porphyridium cruentum</name>
    <dbReference type="NCBI Taxonomy" id="35688"/>
    <lineage>
        <taxon>Eukaryota</taxon>
        <taxon>Rhodophyta</taxon>
        <taxon>Bangiophyceae</taxon>
        <taxon>Porphyridiales</taxon>
        <taxon>Porphyridiaceae</taxon>
        <taxon>Porphyridium</taxon>
    </lineage>
</organism>
<evidence type="ECO:0008006" key="4">
    <source>
        <dbReference type="Google" id="ProtNLM"/>
    </source>
</evidence>
<dbReference type="NCBIfam" id="TIGR02167">
    <property type="entry name" value="Liste_lipo_26"/>
    <property type="match status" value="3"/>
</dbReference>